<protein>
    <submittedName>
        <fullName evidence="1">Uncharacterized protein</fullName>
    </submittedName>
</protein>
<accession>A0ABT1S4E7</accession>
<sequence>MLHDAIMEAMQNLIRDNQNDMAASLQEIILQCTAQQNQGSQPEELRHRLEELNRELDRLLTFAGNDLTDLRIKQISDEMLRLRQQEKQLVSCADYARGREDEMREVIALLDDKDLNLTEYSNELVRRVIERVTVLSREEIVIRFVGGMEMRQRVGENVGK</sequence>
<dbReference type="EMBL" id="JANFZH010000079">
    <property type="protein sequence ID" value="MCQ4841803.1"/>
    <property type="molecule type" value="Genomic_DNA"/>
</dbReference>
<reference evidence="1 2" key="1">
    <citation type="submission" date="2022-06" db="EMBL/GenBank/DDBJ databases">
        <title>Isolation of gut microbiota from human fecal samples.</title>
        <authorList>
            <person name="Pamer E.G."/>
            <person name="Barat B."/>
            <person name="Waligurski E."/>
            <person name="Medina S."/>
            <person name="Paddock L."/>
            <person name="Mostad J."/>
        </authorList>
    </citation>
    <scope>NUCLEOTIDE SEQUENCE [LARGE SCALE GENOMIC DNA]</scope>
    <source>
        <strain evidence="1 2">DFI.9.73</strain>
    </source>
</reference>
<evidence type="ECO:0000313" key="2">
    <source>
        <dbReference type="Proteomes" id="UP001524473"/>
    </source>
</evidence>
<name>A0ABT1S4E7_9FIRM</name>
<keyword evidence="2" id="KW-1185">Reference proteome</keyword>
<organism evidence="1 2">
    <name type="scientific">Neglectibacter timonensis</name>
    <dbReference type="NCBI Taxonomy" id="1776382"/>
    <lineage>
        <taxon>Bacteria</taxon>
        <taxon>Bacillati</taxon>
        <taxon>Bacillota</taxon>
        <taxon>Clostridia</taxon>
        <taxon>Eubacteriales</taxon>
        <taxon>Oscillospiraceae</taxon>
        <taxon>Neglectibacter</taxon>
    </lineage>
</organism>
<comment type="caution">
    <text evidence="1">The sequence shown here is derived from an EMBL/GenBank/DDBJ whole genome shotgun (WGS) entry which is preliminary data.</text>
</comment>
<evidence type="ECO:0000313" key="1">
    <source>
        <dbReference type="EMBL" id="MCQ4841803.1"/>
    </source>
</evidence>
<proteinExistence type="predicted"/>
<gene>
    <name evidence="1" type="ORF">NE695_18020</name>
</gene>
<dbReference type="Proteomes" id="UP001524473">
    <property type="component" value="Unassembled WGS sequence"/>
</dbReference>
<dbReference type="RefSeq" id="WP_347129187.1">
    <property type="nucleotide sequence ID" value="NZ_DBFOYX010000044.1"/>
</dbReference>